<feature type="transmembrane region" description="Helical" evidence="1">
    <location>
        <begin position="243"/>
        <end position="262"/>
    </location>
</feature>
<protein>
    <submittedName>
        <fullName evidence="2">2484_t:CDS:1</fullName>
    </submittedName>
</protein>
<evidence type="ECO:0000313" key="2">
    <source>
        <dbReference type="EMBL" id="CAG8638588.1"/>
    </source>
</evidence>
<gene>
    <name evidence="2" type="ORF">FMOSSE_LOCUS10866</name>
</gene>
<evidence type="ECO:0000256" key="1">
    <source>
        <dbReference type="SAM" id="Phobius"/>
    </source>
</evidence>
<feature type="transmembrane region" description="Helical" evidence="1">
    <location>
        <begin position="291"/>
        <end position="312"/>
    </location>
</feature>
<sequence length="330" mass="35948">MSSEKVQTHQQIQKKLQEIVQETLKDKLRLVTICLILLSTIFFMTMLIGGSTGSVYVNEFTFDKGISELIQRKSIKFTLLGYCIDDVCTKEVSHDFDKAPSSKEIQSGEIQKRSIHKYAVRDFNPVEIGNGVTDTVGDVAEDVGNGAQDVGEKVGEIANDVNVDETVNEVGEKVGEIGEKAGELAQQVAREALKKLLEAFDNFKPKETTNGISGLLAKPIIAAAVFNFVAILLLVFVDMKNATFYYSLAILLLFLSIILNLASLITTSMLFTLVFSVIGAFPGIGDNNNGPANALSISSLICLLIALIFSFIRCCSDVGKKAFKENNSNV</sequence>
<organism evidence="2 3">
    <name type="scientific">Funneliformis mosseae</name>
    <name type="common">Endomycorrhizal fungus</name>
    <name type="synonym">Glomus mosseae</name>
    <dbReference type="NCBI Taxonomy" id="27381"/>
    <lineage>
        <taxon>Eukaryota</taxon>
        <taxon>Fungi</taxon>
        <taxon>Fungi incertae sedis</taxon>
        <taxon>Mucoromycota</taxon>
        <taxon>Glomeromycotina</taxon>
        <taxon>Glomeromycetes</taxon>
        <taxon>Glomerales</taxon>
        <taxon>Glomeraceae</taxon>
        <taxon>Funneliformis</taxon>
    </lineage>
</organism>
<keyword evidence="3" id="KW-1185">Reference proteome</keyword>
<name>A0A9N9DH33_FUNMO</name>
<keyword evidence="1" id="KW-0472">Membrane</keyword>
<feature type="transmembrane region" description="Helical" evidence="1">
    <location>
        <begin position="30"/>
        <end position="57"/>
    </location>
</feature>
<evidence type="ECO:0000313" key="3">
    <source>
        <dbReference type="Proteomes" id="UP000789375"/>
    </source>
</evidence>
<dbReference type="Proteomes" id="UP000789375">
    <property type="component" value="Unassembled WGS sequence"/>
</dbReference>
<dbReference type="EMBL" id="CAJVPP010003850">
    <property type="protein sequence ID" value="CAG8638588.1"/>
    <property type="molecule type" value="Genomic_DNA"/>
</dbReference>
<keyword evidence="1" id="KW-1133">Transmembrane helix</keyword>
<accession>A0A9N9DH33</accession>
<dbReference type="Gene3D" id="1.20.120.20">
    <property type="entry name" value="Apolipoprotein"/>
    <property type="match status" value="1"/>
</dbReference>
<reference evidence="2" key="1">
    <citation type="submission" date="2021-06" db="EMBL/GenBank/DDBJ databases">
        <authorList>
            <person name="Kallberg Y."/>
            <person name="Tangrot J."/>
            <person name="Rosling A."/>
        </authorList>
    </citation>
    <scope>NUCLEOTIDE SEQUENCE</scope>
    <source>
        <strain evidence="2">87-6 pot B 2015</strain>
    </source>
</reference>
<proteinExistence type="predicted"/>
<keyword evidence="1" id="KW-0812">Transmembrane</keyword>
<dbReference type="AlphaFoldDB" id="A0A9N9DH33"/>
<comment type="caution">
    <text evidence="2">The sequence shown here is derived from an EMBL/GenBank/DDBJ whole genome shotgun (WGS) entry which is preliminary data.</text>
</comment>
<feature type="transmembrane region" description="Helical" evidence="1">
    <location>
        <begin position="215"/>
        <end position="237"/>
    </location>
</feature>